<comment type="caution">
    <text evidence="1">The sequence shown here is derived from an EMBL/GenBank/DDBJ whole genome shotgun (WGS) entry which is preliminary data.</text>
</comment>
<dbReference type="EMBL" id="CABFMQ020000099">
    <property type="protein sequence ID" value="VTZ51608.1"/>
    <property type="molecule type" value="Genomic_DNA"/>
</dbReference>
<proteinExistence type="predicted"/>
<keyword evidence="2" id="KW-1185">Reference proteome</keyword>
<gene>
    <name evidence="1" type="ORF">MPC4_400009</name>
</gene>
<sequence length="61" mass="6521">MAWPVTWRISNGGWLQTSDMGELGLGERLRPVVLNGISFVMFGRLGHAGPFFGCPGGDSLA</sequence>
<accession>A0A8B6MBZ6</accession>
<reference evidence="1 2" key="1">
    <citation type="submission" date="2019-05" db="EMBL/GenBank/DDBJ databases">
        <authorList>
            <person name="Farhan Ul Haque M."/>
        </authorList>
    </citation>
    <scope>NUCLEOTIDE SEQUENCE [LARGE SCALE GENOMIC DNA]</scope>
    <source>
        <strain evidence="1">2</strain>
    </source>
</reference>
<dbReference type="AlphaFoldDB" id="A0A8B6MBZ6"/>
<protein>
    <submittedName>
        <fullName evidence="1">Uncharacterized protein</fullName>
    </submittedName>
</protein>
<evidence type="ECO:0000313" key="2">
    <source>
        <dbReference type="Proteomes" id="UP000485880"/>
    </source>
</evidence>
<name>A0A8B6MBZ6_METTU</name>
<evidence type="ECO:0000313" key="1">
    <source>
        <dbReference type="EMBL" id="VTZ51608.1"/>
    </source>
</evidence>
<dbReference type="Proteomes" id="UP000485880">
    <property type="component" value="Unassembled WGS sequence"/>
</dbReference>
<organism evidence="1 2">
    <name type="scientific">Methylocella tundrae</name>
    <dbReference type="NCBI Taxonomy" id="227605"/>
    <lineage>
        <taxon>Bacteria</taxon>
        <taxon>Pseudomonadati</taxon>
        <taxon>Pseudomonadota</taxon>
        <taxon>Alphaproteobacteria</taxon>
        <taxon>Hyphomicrobiales</taxon>
        <taxon>Beijerinckiaceae</taxon>
        <taxon>Methylocella</taxon>
    </lineage>
</organism>